<dbReference type="RefSeq" id="WP_052708215.1">
    <property type="nucleotide sequence ID" value="NZ_FO704551.1"/>
</dbReference>
<gene>
    <name evidence="1" type="ORF">XPG1_0372</name>
</gene>
<dbReference type="EMBL" id="FO704551">
    <property type="protein sequence ID" value="CDG20027.1"/>
    <property type="molecule type" value="Genomic_DNA"/>
</dbReference>
<dbReference type="AlphaFoldDB" id="A0A068QY91"/>
<reference evidence="1 2" key="1">
    <citation type="submission" date="2013-07" db="EMBL/GenBank/DDBJ databases">
        <authorList>
            <person name="Genoscope - CEA"/>
        </authorList>
    </citation>
    <scope>NUCLEOTIDE SEQUENCE [LARGE SCALE GENOMIC DNA]</scope>
    <source>
        <strain evidence="1 2">G6</strain>
    </source>
</reference>
<evidence type="ECO:0000313" key="2">
    <source>
        <dbReference type="Proteomes" id="UP000032735"/>
    </source>
</evidence>
<dbReference type="Proteomes" id="UP000032735">
    <property type="component" value="Chromosome"/>
</dbReference>
<dbReference type="HOGENOM" id="CLU_111604_0_0_6"/>
<name>A0A068QY91_9GAMM</name>
<dbReference type="InterPro" id="IPR011235">
    <property type="entry name" value="MepB-like"/>
</dbReference>
<accession>A0A068QY91</accession>
<sequence length="191" mass="21787">MNNIKIEYVNVAWVNDALKDDIPHSFKAFVETILEPIASDSVSHVQRDIESDEYGALSFDFNGKRCLFRQAKTTPTKVGQFVTIWKRDTLTSEIAPFHINDGIDIVVIASFDHEQKGYFIFNNELLGNKGVFTKNGKQGKRAIRVYAPWVKTMVKQAINTQQWQRLHFVQLSNNSETLVNKAKLLLNKGTI</sequence>
<evidence type="ECO:0000313" key="1">
    <source>
        <dbReference type="EMBL" id="CDG20027.1"/>
    </source>
</evidence>
<dbReference type="Pfam" id="PF08877">
    <property type="entry name" value="MepB-like"/>
    <property type="match status" value="1"/>
</dbReference>
<proteinExistence type="predicted"/>
<dbReference type="KEGG" id="xpo:XPG1_0372"/>
<keyword evidence="2" id="KW-1185">Reference proteome</keyword>
<protein>
    <recommendedName>
        <fullName evidence="3">MepB protein</fullName>
    </recommendedName>
</protein>
<dbReference type="PIRSF" id="PIRSF032285">
    <property type="entry name" value="UCP032285"/>
    <property type="match status" value="1"/>
</dbReference>
<dbReference type="InterPro" id="IPR038231">
    <property type="entry name" value="MepB-like_sf"/>
</dbReference>
<evidence type="ECO:0008006" key="3">
    <source>
        <dbReference type="Google" id="ProtNLM"/>
    </source>
</evidence>
<dbReference type="OrthoDB" id="4954833at2"/>
<dbReference type="Gene3D" id="3.40.1350.140">
    <property type="entry name" value="MepB-like"/>
    <property type="match status" value="1"/>
</dbReference>
<organism evidence="1 2">
    <name type="scientific">Xenorhabdus poinarii G6</name>
    <dbReference type="NCBI Taxonomy" id="1354304"/>
    <lineage>
        <taxon>Bacteria</taxon>
        <taxon>Pseudomonadati</taxon>
        <taxon>Pseudomonadota</taxon>
        <taxon>Gammaproteobacteria</taxon>
        <taxon>Enterobacterales</taxon>
        <taxon>Morganellaceae</taxon>
        <taxon>Xenorhabdus</taxon>
    </lineage>
</organism>